<comment type="caution">
    <text evidence="1">The sequence shown here is derived from an EMBL/GenBank/DDBJ whole genome shotgun (WGS) entry which is preliminary data.</text>
</comment>
<sequence>MANPLSIRAQRFTKTLTQLYGLRIEKGFMYFSNNWALQRWRKISATATFLEKKSSQLVKAPLFQKENTFPVVIKVSRSTEK</sequence>
<proteinExistence type="predicted"/>
<protein>
    <submittedName>
        <fullName evidence="1">Uncharacterized protein</fullName>
    </submittedName>
</protein>
<dbReference type="Proteomes" id="UP000003917">
    <property type="component" value="Unassembled WGS sequence"/>
</dbReference>
<accession>I9B821</accession>
<dbReference type="AlphaFoldDB" id="I9B821"/>
<organism evidence="1 2">
    <name type="scientific">Bacteroides fragilis CL05T12C13</name>
    <dbReference type="NCBI Taxonomy" id="997881"/>
    <lineage>
        <taxon>Bacteria</taxon>
        <taxon>Pseudomonadati</taxon>
        <taxon>Bacteroidota</taxon>
        <taxon>Bacteroidia</taxon>
        <taxon>Bacteroidales</taxon>
        <taxon>Bacteroidaceae</taxon>
        <taxon>Bacteroides</taxon>
    </lineage>
</organism>
<evidence type="ECO:0000313" key="1">
    <source>
        <dbReference type="EMBL" id="EIY95827.1"/>
    </source>
</evidence>
<reference evidence="1 2" key="1">
    <citation type="submission" date="2012-02" db="EMBL/GenBank/DDBJ databases">
        <title>The Genome Sequence of Bacteroides fragilis CL05T12C13.</title>
        <authorList>
            <consortium name="The Broad Institute Genome Sequencing Platform"/>
            <person name="Earl A."/>
            <person name="Ward D."/>
            <person name="Feldgarden M."/>
            <person name="Gevers D."/>
            <person name="Zitomersky N.L."/>
            <person name="Coyne M.J."/>
            <person name="Comstock L.E."/>
            <person name="Young S.K."/>
            <person name="Zeng Q."/>
            <person name="Gargeya S."/>
            <person name="Fitzgerald M."/>
            <person name="Haas B."/>
            <person name="Abouelleil A."/>
            <person name="Alvarado L."/>
            <person name="Arachchi H.M."/>
            <person name="Berlin A."/>
            <person name="Chapman S.B."/>
            <person name="Gearin G."/>
            <person name="Goldberg J."/>
            <person name="Griggs A."/>
            <person name="Gujja S."/>
            <person name="Hansen M."/>
            <person name="Heiman D."/>
            <person name="Howarth C."/>
            <person name="Larimer J."/>
            <person name="Lui A."/>
            <person name="MacDonald P.J.P."/>
            <person name="McCowen C."/>
            <person name="Montmayeur A."/>
            <person name="Murphy C."/>
            <person name="Neiman D."/>
            <person name="Pearson M."/>
            <person name="Priest M."/>
            <person name="Roberts A."/>
            <person name="Saif S."/>
            <person name="Shea T."/>
            <person name="Sisk P."/>
            <person name="Stolte C."/>
            <person name="Sykes S."/>
            <person name="Wortman J."/>
            <person name="Nusbaum C."/>
            <person name="Birren B."/>
        </authorList>
    </citation>
    <scope>NUCLEOTIDE SEQUENCE [LARGE SCALE GENOMIC DNA]</scope>
    <source>
        <strain evidence="1 2">CL05T12C13</strain>
    </source>
</reference>
<evidence type="ECO:0000313" key="2">
    <source>
        <dbReference type="Proteomes" id="UP000003917"/>
    </source>
</evidence>
<name>I9B821_BACFG</name>
<dbReference type="EMBL" id="AGXP01000028">
    <property type="protein sequence ID" value="EIY95827.1"/>
    <property type="molecule type" value="Genomic_DNA"/>
</dbReference>
<gene>
    <name evidence="1" type="ORF">HMPREF1080_02799</name>
</gene>
<dbReference type="HOGENOM" id="CLU_2566693_0_0_10"/>